<dbReference type="GO" id="GO:0015833">
    <property type="term" value="P:peptide transport"/>
    <property type="evidence" value="ECO:0007669"/>
    <property type="project" value="TreeGrafter"/>
</dbReference>
<dbReference type="Gene3D" id="3.10.105.10">
    <property type="entry name" value="Dipeptide-binding Protein, Domain 3"/>
    <property type="match status" value="1"/>
</dbReference>
<dbReference type="PIRSF" id="PIRSF002741">
    <property type="entry name" value="MppA"/>
    <property type="match status" value="1"/>
</dbReference>
<reference evidence="3 4" key="1">
    <citation type="journal article" date="2010" name="J. Bacteriol.">
        <title>Genome sequence of Lentisphaera araneosa HTCC2155T, the type species of the order Lentisphaerales in the phylum Lentisphaerae.</title>
        <authorList>
            <person name="Thrash J.C."/>
            <person name="Cho J.C."/>
            <person name="Vergin K.L."/>
            <person name="Morris R.M."/>
            <person name="Giovannoni S.J."/>
        </authorList>
    </citation>
    <scope>NUCLEOTIDE SEQUENCE [LARGE SCALE GENOMIC DNA]</scope>
    <source>
        <strain evidence="3 4">HTCC2155</strain>
    </source>
</reference>
<dbReference type="Gene3D" id="3.90.76.10">
    <property type="entry name" value="Dipeptide-binding Protein, Domain 1"/>
    <property type="match status" value="1"/>
</dbReference>
<dbReference type="GO" id="GO:1904680">
    <property type="term" value="F:peptide transmembrane transporter activity"/>
    <property type="evidence" value="ECO:0007669"/>
    <property type="project" value="TreeGrafter"/>
</dbReference>
<evidence type="ECO:0000313" key="4">
    <source>
        <dbReference type="Proteomes" id="UP000004947"/>
    </source>
</evidence>
<dbReference type="InterPro" id="IPR030678">
    <property type="entry name" value="Peptide/Ni-bd"/>
</dbReference>
<keyword evidence="4" id="KW-1185">Reference proteome</keyword>
<dbReference type="PANTHER" id="PTHR30290">
    <property type="entry name" value="PERIPLASMIC BINDING COMPONENT OF ABC TRANSPORTER"/>
    <property type="match status" value="1"/>
</dbReference>
<dbReference type="AlphaFoldDB" id="A6DMP8"/>
<accession>A6DMP8</accession>
<evidence type="ECO:0000256" key="1">
    <source>
        <dbReference type="ARBA" id="ARBA00022729"/>
    </source>
</evidence>
<dbReference type="InterPro" id="IPR000914">
    <property type="entry name" value="SBP_5_dom"/>
</dbReference>
<dbReference type="SUPFAM" id="SSF53850">
    <property type="entry name" value="Periplasmic binding protein-like II"/>
    <property type="match status" value="1"/>
</dbReference>
<organism evidence="3 4">
    <name type="scientific">Lentisphaera araneosa HTCC2155</name>
    <dbReference type="NCBI Taxonomy" id="313628"/>
    <lineage>
        <taxon>Bacteria</taxon>
        <taxon>Pseudomonadati</taxon>
        <taxon>Lentisphaerota</taxon>
        <taxon>Lentisphaeria</taxon>
        <taxon>Lentisphaerales</taxon>
        <taxon>Lentisphaeraceae</taxon>
        <taxon>Lentisphaera</taxon>
    </lineage>
</organism>
<evidence type="ECO:0000313" key="3">
    <source>
        <dbReference type="EMBL" id="EDM27238.1"/>
    </source>
</evidence>
<evidence type="ECO:0000259" key="2">
    <source>
        <dbReference type="Pfam" id="PF00496"/>
    </source>
</evidence>
<dbReference type="OrthoDB" id="9772924at2"/>
<dbReference type="EMBL" id="ABCK01000011">
    <property type="protein sequence ID" value="EDM27238.1"/>
    <property type="molecule type" value="Genomic_DNA"/>
</dbReference>
<comment type="caution">
    <text evidence="3">The sequence shown here is derived from an EMBL/GenBank/DDBJ whole genome shotgun (WGS) entry which is preliminary data.</text>
</comment>
<dbReference type="GO" id="GO:0042884">
    <property type="term" value="P:microcin transport"/>
    <property type="evidence" value="ECO:0007669"/>
    <property type="project" value="TreeGrafter"/>
</dbReference>
<protein>
    <submittedName>
        <fullName evidence="3">ABC-type oligopeptide transport system, periplasmic component</fullName>
    </submittedName>
</protein>
<dbReference type="InterPro" id="IPR039424">
    <property type="entry name" value="SBP_5"/>
</dbReference>
<dbReference type="GO" id="GO:0043190">
    <property type="term" value="C:ATP-binding cassette (ABC) transporter complex"/>
    <property type="evidence" value="ECO:0007669"/>
    <property type="project" value="InterPro"/>
</dbReference>
<dbReference type="Proteomes" id="UP000004947">
    <property type="component" value="Unassembled WGS sequence"/>
</dbReference>
<gene>
    <name evidence="3" type="ORF">LNTAR_16252</name>
</gene>
<dbReference type="PANTHER" id="PTHR30290:SF64">
    <property type="entry name" value="ABC TRANSPORTER PERIPLASMIC BINDING PROTEIN"/>
    <property type="match status" value="1"/>
</dbReference>
<name>A6DMP8_9BACT</name>
<dbReference type="CDD" id="cd08497">
    <property type="entry name" value="MbnE-like"/>
    <property type="match status" value="1"/>
</dbReference>
<dbReference type="eggNOG" id="COG4166">
    <property type="taxonomic scope" value="Bacteria"/>
</dbReference>
<dbReference type="Gene3D" id="3.40.190.10">
    <property type="entry name" value="Periplasmic binding protein-like II"/>
    <property type="match status" value="1"/>
</dbReference>
<dbReference type="STRING" id="313628.LNTAR_16252"/>
<sequence>MKKYLTVVLTLFFASVLTIIVLASRKETFMREVRAIDHSLSKPTPFPITKEQWPADLEWHDGSEQKTFSDPQATKGGTWEAYMQSFPPNFRQVGPESNSGFRGLMDDNDIDLVEIHPVTNKLMPGIAKRWAVTKDRTKIFFEIDPDATWDDGVPITVDDFIFRLKAMRSPGVVAPWYNQYYSTMLVDILKFSDHRMAVVLPSAMADTVLKGTIPPLPYHFYGELREIRKTYPANRALSYLKRDGKEVPTELTQLLEEHNKALETLAKDEKPPKEPTYEITVEDVQPDWVNTYNWKIQPRTGPYNIYSYIKGKEVVFKRNENWWAKDKKFYKHRYNVDYIRYTVIRDNNLAFEKFKLGELDQFGLILPNYWHSKAKYMDPVDMGYMQKIWFYTQQPQGSSQINFNLDKAKLKDINLRLGIIYSLNIQNMIDTVLYGDYERSETFNEGYGDYSNPNIKARRFNPKKAVEYFEKAGYSKIGRDGIRVNEKGERLSFKILYAAPHHTQRILALQNEARKLGLHLALDNFDSTAVFKAMLSNEHEIAWNGWGAGFRPKYRSQFHKENAHKNQRNNLSNLDDDQVSEMIDKYRFALDSETRIKLAHQIEERLFELAATIPTYKVPYFRQAAWRWVKYPDFIATPSNEMLMDKYGTFWIDPKMKKELLEKMKKKEIIYDIPAIIKDERYRGGKNAQH</sequence>
<feature type="domain" description="Solute-binding protein family 5" evidence="2">
    <location>
        <begin position="121"/>
        <end position="552"/>
    </location>
</feature>
<dbReference type="RefSeq" id="WP_007279145.1">
    <property type="nucleotide sequence ID" value="NZ_ABCK01000011.1"/>
</dbReference>
<keyword evidence="1" id="KW-0732">Signal</keyword>
<proteinExistence type="predicted"/>
<dbReference type="Pfam" id="PF00496">
    <property type="entry name" value="SBP_bac_5"/>
    <property type="match status" value="1"/>
</dbReference>
<dbReference type="GO" id="GO:0030288">
    <property type="term" value="C:outer membrane-bounded periplasmic space"/>
    <property type="evidence" value="ECO:0007669"/>
    <property type="project" value="TreeGrafter"/>
</dbReference>